<feature type="domain" description="VOC" evidence="4">
    <location>
        <begin position="2"/>
        <end position="119"/>
    </location>
</feature>
<organism evidence="5 6">
    <name type="scientific">Paenibacillus pasadenensis</name>
    <dbReference type="NCBI Taxonomy" id="217090"/>
    <lineage>
        <taxon>Bacteria</taxon>
        <taxon>Bacillati</taxon>
        <taxon>Bacillota</taxon>
        <taxon>Bacilli</taxon>
        <taxon>Bacillales</taxon>
        <taxon>Paenibacillaceae</taxon>
        <taxon>Paenibacillus</taxon>
    </lineage>
</organism>
<keyword evidence="6" id="KW-1185">Reference proteome</keyword>
<dbReference type="CDD" id="cd08349">
    <property type="entry name" value="BLMA_like"/>
    <property type="match status" value="1"/>
</dbReference>
<dbReference type="Gene3D" id="3.10.180.10">
    <property type="entry name" value="2,3-Dihydroxybiphenyl 1,2-Dioxygenase, domain 1"/>
    <property type="match status" value="1"/>
</dbReference>
<dbReference type="PROSITE" id="PS51819">
    <property type="entry name" value="VOC"/>
    <property type="match status" value="1"/>
</dbReference>
<evidence type="ECO:0000259" key="4">
    <source>
        <dbReference type="PROSITE" id="PS51819"/>
    </source>
</evidence>
<dbReference type="SUPFAM" id="SSF54593">
    <property type="entry name" value="Glyoxalase/Bleomycin resistance protein/Dihydroxybiphenyl dioxygenase"/>
    <property type="match status" value="1"/>
</dbReference>
<dbReference type="RefSeq" id="WP_028600304.1">
    <property type="nucleotide sequence ID" value="NZ_BIMM01000073.1"/>
</dbReference>
<evidence type="ECO:0000256" key="1">
    <source>
        <dbReference type="ARBA" id="ARBA00011051"/>
    </source>
</evidence>
<dbReference type="InterPro" id="IPR000335">
    <property type="entry name" value="Bleomycin-R"/>
</dbReference>
<evidence type="ECO:0000313" key="6">
    <source>
        <dbReference type="Proteomes" id="UP000234789"/>
    </source>
</evidence>
<dbReference type="InterPro" id="IPR029068">
    <property type="entry name" value="Glyas_Bleomycin-R_OHBP_Dase"/>
</dbReference>
<keyword evidence="3" id="KW-0046">Antibiotic resistance</keyword>
<gene>
    <name evidence="5" type="ORF">B8V81_2855</name>
</gene>
<dbReference type="GO" id="GO:0046677">
    <property type="term" value="P:response to antibiotic"/>
    <property type="evidence" value="ECO:0007669"/>
    <property type="project" value="UniProtKB-KW"/>
</dbReference>
<comment type="similarity">
    <text evidence="1">Belongs to the bleomycin resistance protein family.</text>
</comment>
<evidence type="ECO:0000256" key="3">
    <source>
        <dbReference type="ARBA" id="ARBA00023251"/>
    </source>
</evidence>
<dbReference type="OrthoDB" id="9803104at2"/>
<name>A0A2N5N261_9BACL</name>
<comment type="caution">
    <text evidence="5">The sequence shown here is derived from an EMBL/GenBank/DDBJ whole genome shotgun (WGS) entry which is preliminary data.</text>
</comment>
<dbReference type="Pfam" id="PF19581">
    <property type="entry name" value="Glyoxalase_7"/>
    <property type="match status" value="1"/>
</dbReference>
<dbReference type="InterPro" id="IPR037523">
    <property type="entry name" value="VOC_core"/>
</dbReference>
<evidence type="ECO:0000313" key="5">
    <source>
        <dbReference type="EMBL" id="PLT44424.1"/>
    </source>
</evidence>
<dbReference type="Proteomes" id="UP000234789">
    <property type="component" value="Unassembled WGS sequence"/>
</dbReference>
<protein>
    <recommendedName>
        <fullName evidence="2">Bleomycin resistance protein</fullName>
    </recommendedName>
</protein>
<sequence>MECKRIVPVLRMLDVEKTREFYLDFLGAELLGEHRHEPSMPLYLFLSLGGCELHLSEHFGDGIPGANVRIETGGVKAYQQSLLAKAYRYARPGLEKPPWGGLEMTVQDPNGNRLTFFERES</sequence>
<evidence type="ECO:0000256" key="2">
    <source>
        <dbReference type="ARBA" id="ARBA00021572"/>
    </source>
</evidence>
<accession>A0A2N5N261</accession>
<dbReference type="EMBL" id="NFEZ01000004">
    <property type="protein sequence ID" value="PLT44424.1"/>
    <property type="molecule type" value="Genomic_DNA"/>
</dbReference>
<dbReference type="AlphaFoldDB" id="A0A2N5N261"/>
<proteinExistence type="inferred from homology"/>
<reference evidence="5 6" key="1">
    <citation type="submission" date="2017-05" db="EMBL/GenBank/DDBJ databases">
        <title>Functional genome analysis of Paenibacillus pasadenensis strain R16: insights on endophytic life style and antifungal activity.</title>
        <authorList>
            <person name="Passera A."/>
            <person name="Marcolungo L."/>
            <person name="Casati P."/>
            <person name="Brasca M."/>
            <person name="Quaglino F."/>
            <person name="Delledonne M."/>
        </authorList>
    </citation>
    <scope>NUCLEOTIDE SEQUENCE [LARGE SCALE GENOMIC DNA]</scope>
    <source>
        <strain evidence="5 6">R16</strain>
    </source>
</reference>